<accession>A0A2R5L5W2</accession>
<sequence>MHLKLVTLVFCVIAAEFVLCKKRYQTKNKDVWEIMKRSDVFFLVRRTYRWSADRSVCSYIRVLEKDKGNKTLLTLSGNYNTGTTDYNKHKIYVTTRKGKGRKRNHMLLSTERYNGPGFEYKAIFDDGEGCSILKITKITQEKVPQRWVGQCEMWATNNTAYQLNVMADCEVKYFKMCKPNTTIEDTPYVINCKEPPNDMETSTLPRMLRTAADQGFK</sequence>
<dbReference type="Pfam" id="PF02098">
    <property type="entry name" value="His_binding"/>
    <property type="match status" value="1"/>
</dbReference>
<dbReference type="AlphaFoldDB" id="A0A2R5L5W2"/>
<dbReference type="EMBL" id="GGLE01000746">
    <property type="protein sequence ID" value="MBY04872.1"/>
    <property type="molecule type" value="Transcribed_RNA"/>
</dbReference>
<protein>
    <submittedName>
        <fullName evidence="2">Putative salivary lipocalin</fullName>
    </submittedName>
</protein>
<feature type="signal peptide" evidence="1">
    <location>
        <begin position="1"/>
        <end position="20"/>
    </location>
</feature>
<organism evidence="2">
    <name type="scientific">Ornithodoros turicata</name>
    <dbReference type="NCBI Taxonomy" id="34597"/>
    <lineage>
        <taxon>Eukaryota</taxon>
        <taxon>Metazoa</taxon>
        <taxon>Ecdysozoa</taxon>
        <taxon>Arthropoda</taxon>
        <taxon>Chelicerata</taxon>
        <taxon>Arachnida</taxon>
        <taxon>Acari</taxon>
        <taxon>Parasitiformes</taxon>
        <taxon>Ixodida</taxon>
        <taxon>Ixodoidea</taxon>
        <taxon>Argasidae</taxon>
        <taxon>Ornithodorinae</taxon>
        <taxon>Ornithodoros</taxon>
    </lineage>
</organism>
<dbReference type="SUPFAM" id="SSF50814">
    <property type="entry name" value="Lipocalins"/>
    <property type="match status" value="1"/>
</dbReference>
<evidence type="ECO:0000256" key="1">
    <source>
        <dbReference type="SAM" id="SignalP"/>
    </source>
</evidence>
<dbReference type="InterPro" id="IPR012674">
    <property type="entry name" value="Calycin"/>
</dbReference>
<evidence type="ECO:0000313" key="2">
    <source>
        <dbReference type="EMBL" id="MBY04872.1"/>
    </source>
</evidence>
<name>A0A2R5L5W2_9ACAR</name>
<dbReference type="GO" id="GO:0043176">
    <property type="term" value="F:amine binding"/>
    <property type="evidence" value="ECO:0007669"/>
    <property type="project" value="InterPro"/>
</dbReference>
<feature type="chain" id="PRO_5015324474" evidence="1">
    <location>
        <begin position="21"/>
        <end position="217"/>
    </location>
</feature>
<reference evidence="2" key="1">
    <citation type="submission" date="2018-03" db="EMBL/GenBank/DDBJ databases">
        <title>The relapsing fever spirochete Borrelia turicatae persists in the highly oxidative environment of its soft-bodied tick vector.</title>
        <authorList>
            <person name="Bourret T.J."/>
            <person name="Boyle W.K."/>
            <person name="Valenzuela J.G."/>
            <person name="Oliveira F."/>
            <person name="Lopez J.E."/>
        </authorList>
    </citation>
    <scope>NUCLEOTIDE SEQUENCE</scope>
    <source>
        <strain evidence="2">Kansas strain/isolate</strain>
        <tissue evidence="2">Salivary glands</tissue>
    </source>
</reference>
<proteinExistence type="predicted"/>
<dbReference type="GO" id="GO:0030682">
    <property type="term" value="P:symbiont-mediated perturbation of host defenses"/>
    <property type="evidence" value="ECO:0007669"/>
    <property type="project" value="InterPro"/>
</dbReference>
<keyword evidence="1" id="KW-0732">Signal</keyword>
<dbReference type="Gene3D" id="2.40.128.20">
    <property type="match status" value="1"/>
</dbReference>
<dbReference type="InterPro" id="IPR002970">
    <property type="entry name" value="Tick_his-bd"/>
</dbReference>